<proteinExistence type="predicted"/>
<evidence type="ECO:0000313" key="3">
    <source>
        <dbReference type="EMBL" id="QDH87900.1"/>
    </source>
</evidence>
<reference evidence="3" key="1">
    <citation type="submission" date="2019-05" db="EMBL/GenBank/DDBJ databases">
        <title>Metatranscriptomic reconstruction reveals RNA viruses with the potential to shape carbon cycling in soil.</title>
        <authorList>
            <person name="Starr E.P."/>
            <person name="Nuccio E."/>
            <person name="Pett-Ridge J."/>
            <person name="Banfield J.F."/>
            <person name="Firestone M.K."/>
        </authorList>
    </citation>
    <scope>NUCLEOTIDE SEQUENCE</scope>
    <source>
        <strain evidence="3">H2_Rhizo_33_scaffold_298_e_3776</strain>
    </source>
</reference>
<dbReference type="EMBL" id="MN033709">
    <property type="protein sequence ID" value="QDH87900.1"/>
    <property type="molecule type" value="Genomic_RNA"/>
</dbReference>
<gene>
    <name evidence="3" type="ORF">H2Rhizo33298e3776_000003</name>
</gene>
<keyword evidence="2" id="KW-0472">Membrane</keyword>
<protein>
    <submittedName>
        <fullName evidence="3">Uncharacterized protein</fullName>
    </submittedName>
</protein>
<name>A0A514D2Q0_9VIRU</name>
<keyword evidence="2" id="KW-1133">Transmembrane helix</keyword>
<feature type="transmembrane region" description="Helical" evidence="2">
    <location>
        <begin position="79"/>
        <end position="101"/>
    </location>
</feature>
<evidence type="ECO:0000256" key="1">
    <source>
        <dbReference type="SAM" id="MobiDB-lite"/>
    </source>
</evidence>
<feature type="region of interest" description="Disordered" evidence="1">
    <location>
        <begin position="18"/>
        <end position="47"/>
    </location>
</feature>
<sequence length="105" mass="11707">MGISDWATHVEYARAKDPFPDDVANTPHTPWEEDYIRGPAPVGGMEERSDMEFPVYNRRISLGRRTSDYGPANLITRKLVVLTVLIINVLCFAGDALFVGAQSCH</sequence>
<organism evidence="3">
    <name type="scientific">Leviviridae sp</name>
    <dbReference type="NCBI Taxonomy" id="2027243"/>
    <lineage>
        <taxon>Viruses</taxon>
        <taxon>Riboviria</taxon>
        <taxon>Orthornavirae</taxon>
        <taxon>Lenarviricota</taxon>
        <taxon>Leviviricetes</taxon>
        <taxon>Norzivirales</taxon>
        <taxon>Fiersviridae</taxon>
    </lineage>
</organism>
<keyword evidence="2" id="KW-0812">Transmembrane</keyword>
<evidence type="ECO:0000256" key="2">
    <source>
        <dbReference type="SAM" id="Phobius"/>
    </source>
</evidence>
<accession>A0A514D2Q0</accession>